<dbReference type="Proteomes" id="UP001595979">
    <property type="component" value="Unassembled WGS sequence"/>
</dbReference>
<dbReference type="SUPFAM" id="SSF55785">
    <property type="entry name" value="PYP-like sensor domain (PAS domain)"/>
    <property type="match status" value="1"/>
</dbReference>
<dbReference type="CDD" id="cd01948">
    <property type="entry name" value="EAL"/>
    <property type="match status" value="1"/>
</dbReference>
<feature type="domain" description="GGDEF" evidence="2">
    <location>
        <begin position="314"/>
        <end position="447"/>
    </location>
</feature>
<dbReference type="CDD" id="cd01949">
    <property type="entry name" value="GGDEF"/>
    <property type="match status" value="1"/>
</dbReference>
<dbReference type="Pfam" id="PF00990">
    <property type="entry name" value="GGDEF"/>
    <property type="match status" value="1"/>
</dbReference>
<dbReference type="PROSITE" id="PS50883">
    <property type="entry name" value="EAL"/>
    <property type="match status" value="1"/>
</dbReference>
<dbReference type="PANTHER" id="PTHR44757">
    <property type="entry name" value="DIGUANYLATE CYCLASE DGCP"/>
    <property type="match status" value="1"/>
</dbReference>
<dbReference type="PROSITE" id="PS50887">
    <property type="entry name" value="GGDEF"/>
    <property type="match status" value="1"/>
</dbReference>
<dbReference type="SMART" id="SM00267">
    <property type="entry name" value="GGDEF"/>
    <property type="match status" value="1"/>
</dbReference>
<dbReference type="Gene3D" id="3.20.20.450">
    <property type="entry name" value="EAL domain"/>
    <property type="match status" value="1"/>
</dbReference>
<dbReference type="InterPro" id="IPR035965">
    <property type="entry name" value="PAS-like_dom_sf"/>
</dbReference>
<evidence type="ECO:0000259" key="2">
    <source>
        <dbReference type="PROSITE" id="PS50887"/>
    </source>
</evidence>
<dbReference type="InterPro" id="IPR035919">
    <property type="entry name" value="EAL_sf"/>
</dbReference>
<name>A0ABW1DFX6_9DEIO</name>
<organism evidence="3 4">
    <name type="scientific">Deinococcus petrolearius</name>
    <dbReference type="NCBI Taxonomy" id="1751295"/>
    <lineage>
        <taxon>Bacteria</taxon>
        <taxon>Thermotogati</taxon>
        <taxon>Deinococcota</taxon>
        <taxon>Deinococci</taxon>
        <taxon>Deinococcales</taxon>
        <taxon>Deinococcaceae</taxon>
        <taxon>Deinococcus</taxon>
    </lineage>
</organism>
<sequence length="705" mass="77327">MNRDLGSVEDLERALAAQEPLFWTVDVRSGALGVSRRRLPPDAMAPALCAQLTALFSARDQDTLARTVAACVRSASPLDLDLELHYPSGTAHWIQLGGTLDPDAPAGQPRLYGLARNITAHKREQLALAQREAQLQAVLAQDVLGIVLRDLDGRVLLHNPHARRATPELLAGTPDPGGLTGALLRRLEREVLDTGRAHSGELDLERAAGPVGVALTLTPYWQGGELRGTVTFIQDVTRRRALERLSAQYARQLEGRVLERTLELRRLSDHLRYAAEYDDLTGLLNRSAFLREVQATLERPDPVSPDAPPTGDPDVLVLALIDLDRFQWINDRLGQSRGDALLAQVARRLRLTLGPEQLLARLSGDEFAALLRLPSAAQVQGRLDQLQGTLALPFLVGDRDVQISAGLGVVVVEGQQDAGHLLREAGIALAGAKASRQGGNVVFRPWMREQHLLRLRLRDDLRHAAARGELAVHYQPILNLHTGAVAGVEALVRWQHPVHGPVGPGEFIAIAEEHGLITDLDLWVLREACRFTRPLVRGGQLRRLNVNLSPLHFDHAGLTAQIEHVLAEEDFPASALTVEITEGLFLRDRHLADTVLRELLERGVQVAADDFGTGYSALSYVQHLPLSALKIDRSFMAGTHFPAIVHSIVNMAHLLNVKVVAEGVETEQQLGALRQMRCDYVQGYLFSRPLPPGQLLGWLAARRPG</sequence>
<comment type="caution">
    <text evidence="3">The sequence shown here is derived from an EMBL/GenBank/DDBJ whole genome shotgun (WGS) entry which is preliminary data.</text>
</comment>
<accession>A0ABW1DFX6</accession>
<dbReference type="InterPro" id="IPR043128">
    <property type="entry name" value="Rev_trsase/Diguanyl_cyclase"/>
</dbReference>
<proteinExistence type="predicted"/>
<dbReference type="PANTHER" id="PTHR44757:SF2">
    <property type="entry name" value="BIOFILM ARCHITECTURE MAINTENANCE PROTEIN MBAA"/>
    <property type="match status" value="1"/>
</dbReference>
<evidence type="ECO:0000313" key="4">
    <source>
        <dbReference type="Proteomes" id="UP001595979"/>
    </source>
</evidence>
<dbReference type="Pfam" id="PF00563">
    <property type="entry name" value="EAL"/>
    <property type="match status" value="1"/>
</dbReference>
<dbReference type="EMBL" id="JBHSOH010000005">
    <property type="protein sequence ID" value="MFC5847531.1"/>
    <property type="molecule type" value="Genomic_DNA"/>
</dbReference>
<dbReference type="Pfam" id="PF08448">
    <property type="entry name" value="PAS_4"/>
    <property type="match status" value="1"/>
</dbReference>
<dbReference type="RefSeq" id="WP_380046760.1">
    <property type="nucleotide sequence ID" value="NZ_JBHSOH010000005.1"/>
</dbReference>
<dbReference type="NCBIfam" id="TIGR00254">
    <property type="entry name" value="GGDEF"/>
    <property type="match status" value="1"/>
</dbReference>
<reference evidence="4" key="1">
    <citation type="journal article" date="2019" name="Int. J. Syst. Evol. Microbiol.">
        <title>The Global Catalogue of Microorganisms (GCM) 10K type strain sequencing project: providing services to taxonomists for standard genome sequencing and annotation.</title>
        <authorList>
            <consortium name="The Broad Institute Genomics Platform"/>
            <consortium name="The Broad Institute Genome Sequencing Center for Infectious Disease"/>
            <person name="Wu L."/>
            <person name="Ma J."/>
        </authorList>
    </citation>
    <scope>NUCLEOTIDE SEQUENCE [LARGE SCALE GENOMIC DNA]</scope>
    <source>
        <strain evidence="4">CGMCC 1.15053</strain>
    </source>
</reference>
<evidence type="ECO:0000259" key="1">
    <source>
        <dbReference type="PROSITE" id="PS50883"/>
    </source>
</evidence>
<dbReference type="SUPFAM" id="SSF141868">
    <property type="entry name" value="EAL domain-like"/>
    <property type="match status" value="1"/>
</dbReference>
<dbReference type="InterPro" id="IPR001633">
    <property type="entry name" value="EAL_dom"/>
</dbReference>
<feature type="domain" description="EAL" evidence="1">
    <location>
        <begin position="454"/>
        <end position="703"/>
    </location>
</feature>
<dbReference type="InterPro" id="IPR000160">
    <property type="entry name" value="GGDEF_dom"/>
</dbReference>
<dbReference type="Gene3D" id="3.30.70.270">
    <property type="match status" value="1"/>
</dbReference>
<dbReference type="SUPFAM" id="SSF55073">
    <property type="entry name" value="Nucleotide cyclase"/>
    <property type="match status" value="1"/>
</dbReference>
<protein>
    <submittedName>
        <fullName evidence="3">Bifunctional diguanylate cyclase/phosphodiesterase</fullName>
    </submittedName>
</protein>
<dbReference type="InterPro" id="IPR029787">
    <property type="entry name" value="Nucleotide_cyclase"/>
</dbReference>
<gene>
    <name evidence="3" type="ORF">ACFPQ6_04345</name>
</gene>
<dbReference type="SMART" id="SM00052">
    <property type="entry name" value="EAL"/>
    <property type="match status" value="1"/>
</dbReference>
<dbReference type="InterPro" id="IPR052155">
    <property type="entry name" value="Biofilm_reg_signaling"/>
</dbReference>
<dbReference type="InterPro" id="IPR013656">
    <property type="entry name" value="PAS_4"/>
</dbReference>
<keyword evidence="4" id="KW-1185">Reference proteome</keyword>
<dbReference type="Gene3D" id="3.30.450.20">
    <property type="entry name" value="PAS domain"/>
    <property type="match status" value="1"/>
</dbReference>
<evidence type="ECO:0000313" key="3">
    <source>
        <dbReference type="EMBL" id="MFC5847531.1"/>
    </source>
</evidence>